<feature type="transmembrane region" description="Helical" evidence="7">
    <location>
        <begin position="168"/>
        <end position="189"/>
    </location>
</feature>
<dbReference type="SUPFAM" id="SSF103473">
    <property type="entry name" value="MFS general substrate transporter"/>
    <property type="match status" value="1"/>
</dbReference>
<proteinExistence type="predicted"/>
<comment type="subcellular location">
    <subcellularLocation>
        <location evidence="1">Cell membrane</location>
        <topology evidence="1">Multi-pass membrane protein</topology>
    </subcellularLocation>
</comment>
<dbReference type="PANTHER" id="PTHR23513">
    <property type="entry name" value="INTEGRAL MEMBRANE EFFLUX PROTEIN-RELATED"/>
    <property type="match status" value="1"/>
</dbReference>
<feature type="transmembrane region" description="Helical" evidence="7">
    <location>
        <begin position="218"/>
        <end position="241"/>
    </location>
</feature>
<keyword evidence="4 7" id="KW-0812">Transmembrane</keyword>
<accession>A0A7W7T2Z9</accession>
<feature type="transmembrane region" description="Helical" evidence="7">
    <location>
        <begin position="308"/>
        <end position="328"/>
    </location>
</feature>
<dbReference type="PANTHER" id="PTHR23513:SF6">
    <property type="entry name" value="MAJOR FACILITATOR SUPERFAMILY ASSOCIATED DOMAIN-CONTAINING PROTEIN"/>
    <property type="match status" value="1"/>
</dbReference>
<protein>
    <submittedName>
        <fullName evidence="8">Putative MFS family arabinose efflux permease</fullName>
    </submittedName>
</protein>
<dbReference type="Proteomes" id="UP000542674">
    <property type="component" value="Unassembled WGS sequence"/>
</dbReference>
<evidence type="ECO:0000256" key="5">
    <source>
        <dbReference type="ARBA" id="ARBA00022989"/>
    </source>
</evidence>
<dbReference type="CDD" id="cd06173">
    <property type="entry name" value="MFS_MefA_like"/>
    <property type="match status" value="1"/>
</dbReference>
<feature type="transmembrane region" description="Helical" evidence="7">
    <location>
        <begin position="106"/>
        <end position="128"/>
    </location>
</feature>
<dbReference type="Gene3D" id="1.20.1250.20">
    <property type="entry name" value="MFS general substrate transporter like domains"/>
    <property type="match status" value="1"/>
</dbReference>
<evidence type="ECO:0000256" key="2">
    <source>
        <dbReference type="ARBA" id="ARBA00022448"/>
    </source>
</evidence>
<evidence type="ECO:0000256" key="6">
    <source>
        <dbReference type="ARBA" id="ARBA00023136"/>
    </source>
</evidence>
<comment type="caution">
    <text evidence="8">The sequence shown here is derived from an EMBL/GenBank/DDBJ whole genome shotgun (WGS) entry which is preliminary data.</text>
</comment>
<dbReference type="InterPro" id="IPR036259">
    <property type="entry name" value="MFS_trans_sf"/>
</dbReference>
<keyword evidence="5 7" id="KW-1133">Transmembrane helix</keyword>
<feature type="transmembrane region" description="Helical" evidence="7">
    <location>
        <begin position="285"/>
        <end position="302"/>
    </location>
</feature>
<evidence type="ECO:0000256" key="7">
    <source>
        <dbReference type="SAM" id="Phobius"/>
    </source>
</evidence>
<gene>
    <name evidence="8" type="ORF">F4559_002411</name>
</gene>
<evidence type="ECO:0000256" key="3">
    <source>
        <dbReference type="ARBA" id="ARBA00022475"/>
    </source>
</evidence>
<name>A0A7W7T2Z9_9PSEU</name>
<keyword evidence="6 7" id="KW-0472">Membrane</keyword>
<organism evidence="8 9">
    <name type="scientific">Saccharothrix violaceirubra</name>
    <dbReference type="NCBI Taxonomy" id="413306"/>
    <lineage>
        <taxon>Bacteria</taxon>
        <taxon>Bacillati</taxon>
        <taxon>Actinomycetota</taxon>
        <taxon>Actinomycetes</taxon>
        <taxon>Pseudonocardiales</taxon>
        <taxon>Pseudonocardiaceae</taxon>
        <taxon>Saccharothrix</taxon>
    </lineage>
</organism>
<keyword evidence="3" id="KW-1003">Cell membrane</keyword>
<dbReference type="GO" id="GO:0005886">
    <property type="term" value="C:plasma membrane"/>
    <property type="evidence" value="ECO:0007669"/>
    <property type="project" value="UniProtKB-SubCell"/>
</dbReference>
<reference evidence="8 9" key="1">
    <citation type="submission" date="2020-08" db="EMBL/GenBank/DDBJ databases">
        <title>Sequencing the genomes of 1000 actinobacteria strains.</title>
        <authorList>
            <person name="Klenk H.-P."/>
        </authorList>
    </citation>
    <scope>NUCLEOTIDE SEQUENCE [LARGE SCALE GENOMIC DNA]</scope>
    <source>
        <strain evidence="8 9">DSM 45084</strain>
    </source>
</reference>
<keyword evidence="2" id="KW-0813">Transport</keyword>
<sequence>MTPPPAALERYLAARLLSVTGGLVSLVALPVLVYRLTGSAGWTSAVAMAEALPYLLFGLVAGALADRVDRRTLMVGADLVVAVALLTLPLAWWLDVLTAPHVVAVAFAAQTAFVFFDAANFGALPTLVGRDRITDAYAKLFGRTTLAELVVPPAAGLLVAVVAPAGLIAVNAVTALGSALLIRGVAGALSGPRPAQASLIRDIGGGLRFVWGHPVIRTLTLVGALPSAAAGAYVAVLVPWADQVLHVSAGGDLRLAVLFSCWGVGALLSSRLVPTLTRRWGGARLALGALPVSLACALLTVGTTQWVVAGLAAAAWGAAHSTVVINAVTYRQRLCPEDMQSRVNTTARMVSWGLGQPAGAALAGTVAVAAGPRVGLAAGVGVLLVGVVLAWATPTLRRAAREQDHQTQDHLQRNPL</sequence>
<feature type="transmembrane region" description="Helical" evidence="7">
    <location>
        <begin position="376"/>
        <end position="393"/>
    </location>
</feature>
<feature type="transmembrane region" description="Helical" evidence="7">
    <location>
        <begin position="12"/>
        <end position="33"/>
    </location>
</feature>
<feature type="transmembrane region" description="Helical" evidence="7">
    <location>
        <begin position="253"/>
        <end position="273"/>
    </location>
</feature>
<feature type="transmembrane region" description="Helical" evidence="7">
    <location>
        <begin position="45"/>
        <end position="65"/>
    </location>
</feature>
<dbReference type="Pfam" id="PF05977">
    <property type="entry name" value="MFS_3"/>
    <property type="match status" value="1"/>
</dbReference>
<evidence type="ECO:0000313" key="8">
    <source>
        <dbReference type="EMBL" id="MBB4965052.1"/>
    </source>
</evidence>
<dbReference type="AlphaFoldDB" id="A0A7W7T2Z9"/>
<evidence type="ECO:0000256" key="4">
    <source>
        <dbReference type="ARBA" id="ARBA00022692"/>
    </source>
</evidence>
<dbReference type="RefSeq" id="WP_184668419.1">
    <property type="nucleotide sequence ID" value="NZ_BAABAI010000013.1"/>
</dbReference>
<evidence type="ECO:0000256" key="1">
    <source>
        <dbReference type="ARBA" id="ARBA00004651"/>
    </source>
</evidence>
<dbReference type="InterPro" id="IPR010290">
    <property type="entry name" value="TM_effector"/>
</dbReference>
<feature type="transmembrane region" description="Helical" evidence="7">
    <location>
        <begin position="72"/>
        <end position="94"/>
    </location>
</feature>
<feature type="transmembrane region" description="Helical" evidence="7">
    <location>
        <begin position="140"/>
        <end position="162"/>
    </location>
</feature>
<keyword evidence="9" id="KW-1185">Reference proteome</keyword>
<dbReference type="EMBL" id="JACHJS010000001">
    <property type="protein sequence ID" value="MBB4965052.1"/>
    <property type="molecule type" value="Genomic_DNA"/>
</dbReference>
<feature type="transmembrane region" description="Helical" evidence="7">
    <location>
        <begin position="349"/>
        <end position="370"/>
    </location>
</feature>
<evidence type="ECO:0000313" key="9">
    <source>
        <dbReference type="Proteomes" id="UP000542674"/>
    </source>
</evidence>